<proteinExistence type="predicted"/>
<dbReference type="GeneID" id="65103311"/>
<evidence type="ECO:0000313" key="2">
    <source>
        <dbReference type="Proteomes" id="UP000678193"/>
    </source>
</evidence>
<name>A0A6B9XMY8_9VIRU</name>
<sequence length="400" mass="47261">MNYNKHLKMNFFYFCEQYAFKTNKIIIDAEKSKLFDFEWPKRSENYFDQAPAKSMAVVKSSVPGSDFTILIKSKTNKFISLELIVFYNEYRVFNAGKLVFKGQHINFVSTCTEAFNRIKRRYKCFLISPPKKVLVQRLSNNLELIYKTWFKFLEEAGSSYWGYINNSNFSNFPKNIAILYSSSWFYCEDVLEVCLSQSYNRLRIKMIKGVYSAQCQELKLNLWHAESPWPLINVFLKYHGSCLLSKPKDFVEDIPKLRLETVAKEIKPFLSDKFWGTVVTDDCNIENVFDREIWNDVEENACILYHTETEIPQYLFTIYAEFSKYRIVYNPTGFLLECVLFKTPSGNIIKPYDGRFRVSSLKFLDFNFIHRPVPSLQQLCRCLIDLKTLSPNLKIRYLNF</sequence>
<reference evidence="1" key="1">
    <citation type="journal article" date="2020" name="Arch. Virol.">
        <title>Complete genome sequence and analysis of a novel lymphocystivirus detected in whitemouth croaker (Micropogonias furnieri): lymphocystis disease virus 4.</title>
        <authorList>
            <person name="Doszpoly A."/>
            <person name="Kajan G.L."/>
            <person name="Puentes R."/>
            <person name="Perretta A."/>
        </authorList>
    </citation>
    <scope>NUCLEOTIDE SEQUENCE</scope>
    <source>
        <strain evidence="1">LCDV-WC</strain>
    </source>
</reference>
<protein>
    <submittedName>
        <fullName evidence="1">Uncharacterized protein</fullName>
    </submittedName>
</protein>
<accession>A0A6B9XMY8</accession>
<evidence type="ECO:0000313" key="1">
    <source>
        <dbReference type="EMBL" id="QHR78462.1"/>
    </source>
</evidence>
<organism evidence="1 2">
    <name type="scientific">Lymphocystis disease virus 4</name>
    <dbReference type="NCBI Taxonomy" id="2704413"/>
    <lineage>
        <taxon>Viruses</taxon>
        <taxon>Varidnaviria</taxon>
        <taxon>Bamfordvirae</taxon>
        <taxon>Nucleocytoviricota</taxon>
        <taxon>Megaviricetes</taxon>
        <taxon>Pimascovirales</taxon>
        <taxon>Pimascovirales incertae sedis</taxon>
        <taxon>Iridoviridae</taxon>
        <taxon>Alphairidovirinae</taxon>
        <taxon>Lymphocystivirus</taxon>
        <taxon>Lymphocystivirus micropogonias1</taxon>
    </lineage>
</organism>
<dbReference type="EMBL" id="MN803438">
    <property type="protein sequence ID" value="QHR78462.1"/>
    <property type="molecule type" value="Genomic_DNA"/>
</dbReference>
<dbReference type="RefSeq" id="YP_010087978.1">
    <property type="nucleotide sequence ID" value="NC_055603.1"/>
</dbReference>
<dbReference type="KEGG" id="vg:65103311"/>
<dbReference type="Proteomes" id="UP000678193">
    <property type="component" value="Segment"/>
</dbReference>
<keyword evidence="2" id="KW-1185">Reference proteome</keyword>